<gene>
    <name evidence="1" type="ORF">SAMN06265339_0649</name>
</gene>
<protein>
    <submittedName>
        <fullName evidence="1">Uncharacterized protein</fullName>
    </submittedName>
</protein>
<keyword evidence="2" id="KW-1185">Reference proteome</keyword>
<dbReference type="Proteomes" id="UP001157911">
    <property type="component" value="Unassembled WGS sequence"/>
</dbReference>
<organism evidence="1 2">
    <name type="scientific">Desulfurobacterium pacificum</name>
    <dbReference type="NCBI Taxonomy" id="240166"/>
    <lineage>
        <taxon>Bacteria</taxon>
        <taxon>Pseudomonadati</taxon>
        <taxon>Aquificota</taxon>
        <taxon>Aquificia</taxon>
        <taxon>Desulfurobacteriales</taxon>
        <taxon>Desulfurobacteriaceae</taxon>
        <taxon>Desulfurobacterium</taxon>
    </lineage>
</organism>
<dbReference type="EMBL" id="FXUB01000001">
    <property type="protein sequence ID" value="SMP08790.1"/>
    <property type="molecule type" value="Genomic_DNA"/>
</dbReference>
<evidence type="ECO:0000313" key="1">
    <source>
        <dbReference type="EMBL" id="SMP08790.1"/>
    </source>
</evidence>
<name>A0ABY1NG42_9BACT</name>
<evidence type="ECO:0000313" key="2">
    <source>
        <dbReference type="Proteomes" id="UP001157911"/>
    </source>
</evidence>
<sequence>MWLIISFIWWIGIAWITYTLAKSKFEGEGA</sequence>
<accession>A0ABY1NG42</accession>
<proteinExistence type="predicted"/>
<reference evidence="1 2" key="1">
    <citation type="submission" date="2017-05" db="EMBL/GenBank/DDBJ databases">
        <authorList>
            <person name="Varghese N."/>
            <person name="Submissions S."/>
        </authorList>
    </citation>
    <scope>NUCLEOTIDE SEQUENCE [LARGE SCALE GENOMIC DNA]</scope>
    <source>
        <strain evidence="1 2">DSM 15522</strain>
    </source>
</reference>
<comment type="caution">
    <text evidence="1">The sequence shown here is derived from an EMBL/GenBank/DDBJ whole genome shotgun (WGS) entry which is preliminary data.</text>
</comment>